<gene>
    <name evidence="2" type="ORF">KK1_038744</name>
</gene>
<dbReference type="Proteomes" id="UP000075243">
    <property type="component" value="Unassembled WGS sequence"/>
</dbReference>
<dbReference type="Pfam" id="PF00078">
    <property type="entry name" value="RVT_1"/>
    <property type="match status" value="1"/>
</dbReference>
<accession>A0A151RBM2</accession>
<protein>
    <recommendedName>
        <fullName evidence="1">Reverse transcriptase domain-containing protein</fullName>
    </recommendedName>
</protein>
<keyword evidence="3" id="KW-1185">Reference proteome</keyword>
<sequence length="222" mass="25485">MKGDIFHFMKEFHTNGKLPRGTNTTFIILIPKKEDPQHLGNYRPISLVGCMYKILSKILANRFKRMLPISMLVNESPTKEFCLKRGLRQRDPLAPFLFSIVVERLTGMIREVEKKNLFRGLKVGNDQVDISIVQYADDTVFLGKASLENVVVIKSILQCFEVVSRLKVNFFKSYFGATGVDRNLVESFAHLLNRKLLQLPFTYLGLPIGANPRRIETWKPIL</sequence>
<feature type="domain" description="Reverse transcriptase" evidence="1">
    <location>
        <begin position="1"/>
        <end position="208"/>
    </location>
</feature>
<evidence type="ECO:0000313" key="2">
    <source>
        <dbReference type="EMBL" id="KYP39936.1"/>
    </source>
</evidence>
<dbReference type="OMA" id="YLFMAGR"/>
<dbReference type="Gramene" id="C.cajan_36678.t">
    <property type="protein sequence ID" value="C.cajan_36678.t"/>
    <property type="gene ID" value="C.cajan_36678"/>
</dbReference>
<dbReference type="STRING" id="3821.A0A151RBM2"/>
<organism evidence="2 3">
    <name type="scientific">Cajanus cajan</name>
    <name type="common">Pigeon pea</name>
    <name type="synonym">Cajanus indicus</name>
    <dbReference type="NCBI Taxonomy" id="3821"/>
    <lineage>
        <taxon>Eukaryota</taxon>
        <taxon>Viridiplantae</taxon>
        <taxon>Streptophyta</taxon>
        <taxon>Embryophyta</taxon>
        <taxon>Tracheophyta</taxon>
        <taxon>Spermatophyta</taxon>
        <taxon>Magnoliopsida</taxon>
        <taxon>eudicotyledons</taxon>
        <taxon>Gunneridae</taxon>
        <taxon>Pentapetalae</taxon>
        <taxon>rosids</taxon>
        <taxon>fabids</taxon>
        <taxon>Fabales</taxon>
        <taxon>Fabaceae</taxon>
        <taxon>Papilionoideae</taxon>
        <taxon>50 kb inversion clade</taxon>
        <taxon>NPAAA clade</taxon>
        <taxon>indigoferoid/millettioid clade</taxon>
        <taxon>Phaseoleae</taxon>
        <taxon>Cajanus</taxon>
    </lineage>
</organism>
<evidence type="ECO:0000259" key="1">
    <source>
        <dbReference type="PROSITE" id="PS50878"/>
    </source>
</evidence>
<dbReference type="PANTHER" id="PTHR31635:SF196">
    <property type="entry name" value="REVERSE TRANSCRIPTASE DOMAIN-CONTAINING PROTEIN-RELATED"/>
    <property type="match status" value="1"/>
</dbReference>
<dbReference type="AlphaFoldDB" id="A0A151RBM2"/>
<reference evidence="2" key="1">
    <citation type="journal article" date="2012" name="Nat. Biotechnol.">
        <title>Draft genome sequence of pigeonpea (Cajanus cajan), an orphan legume crop of resource-poor farmers.</title>
        <authorList>
            <person name="Varshney R.K."/>
            <person name="Chen W."/>
            <person name="Li Y."/>
            <person name="Bharti A.K."/>
            <person name="Saxena R.K."/>
            <person name="Schlueter J.A."/>
            <person name="Donoghue M.T."/>
            <person name="Azam S."/>
            <person name="Fan G."/>
            <person name="Whaley A.M."/>
            <person name="Farmer A.D."/>
            <person name="Sheridan J."/>
            <person name="Iwata A."/>
            <person name="Tuteja R."/>
            <person name="Penmetsa R.V."/>
            <person name="Wu W."/>
            <person name="Upadhyaya H.D."/>
            <person name="Yang S.P."/>
            <person name="Shah T."/>
            <person name="Saxena K.B."/>
            <person name="Michael T."/>
            <person name="McCombie W.R."/>
            <person name="Yang B."/>
            <person name="Zhang G."/>
            <person name="Yang H."/>
            <person name="Wang J."/>
            <person name="Spillane C."/>
            <person name="Cook D.R."/>
            <person name="May G.D."/>
            <person name="Xu X."/>
            <person name="Jackson S.A."/>
        </authorList>
    </citation>
    <scope>NUCLEOTIDE SEQUENCE [LARGE SCALE GENOMIC DNA]</scope>
</reference>
<dbReference type="EMBL" id="KQ483870">
    <property type="protein sequence ID" value="KYP39936.1"/>
    <property type="molecule type" value="Genomic_DNA"/>
</dbReference>
<dbReference type="PANTHER" id="PTHR31635">
    <property type="entry name" value="REVERSE TRANSCRIPTASE DOMAIN-CONTAINING PROTEIN-RELATED"/>
    <property type="match status" value="1"/>
</dbReference>
<evidence type="ECO:0000313" key="3">
    <source>
        <dbReference type="Proteomes" id="UP000075243"/>
    </source>
</evidence>
<proteinExistence type="predicted"/>
<name>A0A151RBM2_CAJCA</name>
<dbReference type="InterPro" id="IPR000477">
    <property type="entry name" value="RT_dom"/>
</dbReference>
<dbReference type="PROSITE" id="PS50878">
    <property type="entry name" value="RT_POL"/>
    <property type="match status" value="1"/>
</dbReference>